<organism evidence="2 3">
    <name type="scientific">Penicillium thymicola</name>
    <dbReference type="NCBI Taxonomy" id="293382"/>
    <lineage>
        <taxon>Eukaryota</taxon>
        <taxon>Fungi</taxon>
        <taxon>Dikarya</taxon>
        <taxon>Ascomycota</taxon>
        <taxon>Pezizomycotina</taxon>
        <taxon>Eurotiomycetes</taxon>
        <taxon>Eurotiomycetidae</taxon>
        <taxon>Eurotiales</taxon>
        <taxon>Aspergillaceae</taxon>
        <taxon>Penicillium</taxon>
    </lineage>
</organism>
<dbReference type="EMBL" id="LACB01000928">
    <property type="protein sequence ID" value="KAJ9481072.1"/>
    <property type="molecule type" value="Genomic_DNA"/>
</dbReference>
<feature type="compositionally biased region" description="Basic and acidic residues" evidence="1">
    <location>
        <begin position="92"/>
        <end position="106"/>
    </location>
</feature>
<dbReference type="Proteomes" id="UP001227192">
    <property type="component" value="Unassembled WGS sequence"/>
</dbReference>
<gene>
    <name evidence="2" type="ORF">VN97_g12433</name>
</gene>
<keyword evidence="3" id="KW-1185">Reference proteome</keyword>
<evidence type="ECO:0000313" key="3">
    <source>
        <dbReference type="Proteomes" id="UP001227192"/>
    </source>
</evidence>
<dbReference type="AlphaFoldDB" id="A0AAI9T5H4"/>
<evidence type="ECO:0000313" key="2">
    <source>
        <dbReference type="EMBL" id="KAJ9481072.1"/>
    </source>
</evidence>
<comment type="caution">
    <text evidence="2">The sequence shown here is derived from an EMBL/GenBank/DDBJ whole genome shotgun (WGS) entry which is preliminary data.</text>
</comment>
<reference evidence="2" key="1">
    <citation type="submission" date="2015-06" db="EMBL/GenBank/DDBJ databases">
        <authorList>
            <person name="Nguyen H."/>
        </authorList>
    </citation>
    <scope>NUCLEOTIDE SEQUENCE</scope>
    <source>
        <strain evidence="2">DAOM 180753</strain>
    </source>
</reference>
<name>A0AAI9T5H4_PENTH</name>
<reference evidence="2" key="2">
    <citation type="journal article" date="2016" name="Fungal Biol.">
        <title>Ochratoxin A production by Penicillium thymicola.</title>
        <authorList>
            <person name="Nguyen H.D.T."/>
            <person name="McMullin D.R."/>
            <person name="Ponomareva E."/>
            <person name="Riley R."/>
            <person name="Pomraning K.R."/>
            <person name="Baker S.E."/>
            <person name="Seifert K.A."/>
        </authorList>
    </citation>
    <scope>NUCLEOTIDE SEQUENCE</scope>
    <source>
        <strain evidence="2">DAOM 180753</strain>
    </source>
</reference>
<accession>A0AAI9T5H4</accession>
<feature type="region of interest" description="Disordered" evidence="1">
    <location>
        <begin position="92"/>
        <end position="153"/>
    </location>
</feature>
<protein>
    <submittedName>
        <fullName evidence="2">Uncharacterized protein</fullName>
    </submittedName>
</protein>
<proteinExistence type="predicted"/>
<evidence type="ECO:0000256" key="1">
    <source>
        <dbReference type="SAM" id="MobiDB-lite"/>
    </source>
</evidence>
<sequence length="291" mass="32799">MDLVNERDANGNITKAAPTFDYIENKAIEEEHRKGQLNKQPTEAQALPALAIIRGPGDKKVIPSSDGTTCRIEIDNVPYCSFCRKPYHVDSECFSKNPRPKDQKKDGKSHKSKPGNSHTGARKPLKRRPSTDDEDDDVGGPRDPKKPTFMATKVSGEDVNKAFGKDVEGNLALFDHIPTMMATKALSIRDAWIVDSGCAQHVCNNASRFVPWTTTEKRRYLYDSLASGAVNILCNVQGRRKWLVLEMSSTSHLHTQTSYRCSSFSNEEQKWNFKPKCEYSQRVKRKEPIHC</sequence>